<dbReference type="PANTHER" id="PTHR32432">
    <property type="entry name" value="CELL DIVISION PROTEIN FTSA-RELATED"/>
    <property type="match status" value="1"/>
</dbReference>
<dbReference type="InterPro" id="IPR043129">
    <property type="entry name" value="ATPase_NBD"/>
</dbReference>
<dbReference type="SMART" id="SM00842">
    <property type="entry name" value="FtsA"/>
    <property type="match status" value="1"/>
</dbReference>
<protein>
    <recommendedName>
        <fullName evidence="5">Cell division protein FtsA</fullName>
    </recommendedName>
</protein>
<dbReference type="GO" id="GO:0009898">
    <property type="term" value="C:cytoplasmic side of plasma membrane"/>
    <property type="evidence" value="ECO:0007669"/>
    <property type="project" value="UniProtKB-UniRule"/>
</dbReference>
<name>A0A1F6WQ44_9BACT</name>
<dbReference type="STRING" id="1801764.A2903_02115"/>
<dbReference type="Pfam" id="PF02491">
    <property type="entry name" value="SHS2_FTSA"/>
    <property type="match status" value="1"/>
</dbReference>
<dbReference type="Pfam" id="PF14450">
    <property type="entry name" value="FtsA"/>
    <property type="match status" value="1"/>
</dbReference>
<dbReference type="NCBIfam" id="TIGR01174">
    <property type="entry name" value="ftsA"/>
    <property type="match status" value="1"/>
</dbReference>
<comment type="subcellular location">
    <subcellularLocation>
        <location evidence="5">Cell membrane</location>
        <topology evidence="5">Peripheral membrane protein</topology>
        <orientation evidence="5">Cytoplasmic side</orientation>
    </subcellularLocation>
    <text evidence="5">Localizes to the Z ring in an FtsZ-dependent manner. Targeted to the membrane through a conserved C-terminal amphipathic helix.</text>
</comment>
<evidence type="ECO:0000256" key="1">
    <source>
        <dbReference type="ARBA" id="ARBA00022475"/>
    </source>
</evidence>
<dbReference type="InterPro" id="IPR003494">
    <property type="entry name" value="SHS2_FtsA"/>
</dbReference>
<feature type="domain" description="SHS2" evidence="6">
    <location>
        <begin position="11"/>
        <end position="201"/>
    </location>
</feature>
<evidence type="ECO:0000256" key="4">
    <source>
        <dbReference type="ARBA" id="ARBA00023306"/>
    </source>
</evidence>
<evidence type="ECO:0000259" key="6">
    <source>
        <dbReference type="SMART" id="SM00842"/>
    </source>
</evidence>
<evidence type="ECO:0000313" key="7">
    <source>
        <dbReference type="EMBL" id="OGI83944.1"/>
    </source>
</evidence>
<dbReference type="AlphaFoldDB" id="A0A1F6WQ44"/>
<dbReference type="GO" id="GO:0043093">
    <property type="term" value="P:FtsZ-dependent cytokinesis"/>
    <property type="evidence" value="ECO:0007669"/>
    <property type="project" value="UniProtKB-UniRule"/>
</dbReference>
<reference evidence="7 8" key="1">
    <citation type="journal article" date="2016" name="Nat. Commun.">
        <title>Thousands of microbial genomes shed light on interconnected biogeochemical processes in an aquifer system.</title>
        <authorList>
            <person name="Anantharaman K."/>
            <person name="Brown C.T."/>
            <person name="Hug L.A."/>
            <person name="Sharon I."/>
            <person name="Castelle C.J."/>
            <person name="Probst A.J."/>
            <person name="Thomas B.C."/>
            <person name="Singh A."/>
            <person name="Wilkins M.J."/>
            <person name="Karaoz U."/>
            <person name="Brodie E.L."/>
            <person name="Williams K.H."/>
            <person name="Hubbard S.S."/>
            <person name="Banfield J.F."/>
        </authorList>
    </citation>
    <scope>NUCLEOTIDE SEQUENCE [LARGE SCALE GENOMIC DNA]</scope>
</reference>
<comment type="subunit">
    <text evidence="5">Self-interacts. Interacts with FtsZ.</text>
</comment>
<organism evidence="7 8">
    <name type="scientific">Candidatus Nomurabacteria bacterium RIFCSPLOWO2_01_FULL_33_17</name>
    <dbReference type="NCBI Taxonomy" id="1801764"/>
    <lineage>
        <taxon>Bacteria</taxon>
        <taxon>Candidatus Nomuraibacteriota</taxon>
    </lineage>
</organism>
<comment type="caution">
    <text evidence="7">The sequence shown here is derived from an EMBL/GenBank/DDBJ whole genome shotgun (WGS) entry which is preliminary data.</text>
</comment>
<accession>A0A1F6WQ44</accession>
<sequence>MFGKNKQSDYTIGIDIGTHTARAIVTLKKKDKNPYSEIIAVAACESKGLRNGYITHLESAKECVLTLISQLKEQSHTDFKKVNISIGGISVSSVLSNGECLITRSDAIVTELDIQKAIEEAEKKIDLTNREVLHTIPILYKIDSKEVLGRPIGMRGNRLEVRVFFVICLAQHLSDVIDLFTEIGIEVENIVASPIAASSVALTESQKQNGVMLANIGAETVSVIVYEHGLPLALQVFPIGGSDFTKDIALGLKIGVEEAELIKTGKSIGSYSERKLSEIIEARLRDIFELLEKFLKKINRDALLPAGIIITGGGSHISQIESLARTSLRLPTRVGIPEHLLQIKPRIRDVSWIVSYGLCNFNYKDYTFNKIKNTSNNKNFTNKIKNFFHDLMP</sequence>
<evidence type="ECO:0000256" key="5">
    <source>
        <dbReference type="HAMAP-Rule" id="MF_02033"/>
    </source>
</evidence>
<evidence type="ECO:0000256" key="2">
    <source>
        <dbReference type="ARBA" id="ARBA00022618"/>
    </source>
</evidence>
<dbReference type="PANTHER" id="PTHR32432:SF4">
    <property type="entry name" value="CELL DIVISION PROTEIN FTSA"/>
    <property type="match status" value="1"/>
</dbReference>
<evidence type="ECO:0000313" key="8">
    <source>
        <dbReference type="Proteomes" id="UP000178184"/>
    </source>
</evidence>
<comment type="similarity">
    <text evidence="5">Belongs to the FtsA/MreB family.</text>
</comment>
<dbReference type="InterPro" id="IPR050696">
    <property type="entry name" value="FtsA/MreB"/>
</dbReference>
<keyword evidence="3 5" id="KW-0472">Membrane</keyword>
<dbReference type="Gene3D" id="3.30.1490.110">
    <property type="match status" value="1"/>
</dbReference>
<keyword evidence="4 5" id="KW-0131">Cell cycle</keyword>
<dbReference type="EMBL" id="MFUO01000016">
    <property type="protein sequence ID" value="OGI83944.1"/>
    <property type="molecule type" value="Genomic_DNA"/>
</dbReference>
<dbReference type="SUPFAM" id="SSF53067">
    <property type="entry name" value="Actin-like ATPase domain"/>
    <property type="match status" value="2"/>
</dbReference>
<dbReference type="Proteomes" id="UP000178184">
    <property type="component" value="Unassembled WGS sequence"/>
</dbReference>
<dbReference type="GO" id="GO:0032153">
    <property type="term" value="C:cell division site"/>
    <property type="evidence" value="ECO:0007669"/>
    <property type="project" value="UniProtKB-UniRule"/>
</dbReference>
<dbReference type="PIRSF" id="PIRSF003101">
    <property type="entry name" value="FtsA"/>
    <property type="match status" value="1"/>
</dbReference>
<dbReference type="HAMAP" id="MF_02033">
    <property type="entry name" value="FtsA"/>
    <property type="match status" value="1"/>
</dbReference>
<gene>
    <name evidence="5" type="primary">ftsA</name>
    <name evidence="7" type="ORF">A2903_02115</name>
</gene>
<keyword evidence="1 5" id="KW-1003">Cell membrane</keyword>
<evidence type="ECO:0000256" key="3">
    <source>
        <dbReference type="ARBA" id="ARBA00023136"/>
    </source>
</evidence>
<comment type="function">
    <text evidence="5">Cell division protein that is involved in the assembly of the Z ring. May serve as a membrane anchor for the Z ring.</text>
</comment>
<dbReference type="Gene3D" id="3.30.420.40">
    <property type="match status" value="3"/>
</dbReference>
<dbReference type="InterPro" id="IPR020823">
    <property type="entry name" value="Cell_div_FtsA"/>
</dbReference>
<proteinExistence type="inferred from homology"/>
<keyword evidence="2 5" id="KW-0132">Cell division</keyword>